<organism evidence="2 3">
    <name type="scientific">Entomobacter blattae</name>
    <dbReference type="NCBI Taxonomy" id="2762277"/>
    <lineage>
        <taxon>Bacteria</taxon>
        <taxon>Pseudomonadati</taxon>
        <taxon>Pseudomonadota</taxon>
        <taxon>Alphaproteobacteria</taxon>
        <taxon>Acetobacterales</taxon>
        <taxon>Acetobacteraceae</taxon>
        <taxon>Entomobacter</taxon>
    </lineage>
</organism>
<dbReference type="EMBL" id="CP060244">
    <property type="protein sequence ID" value="QNT78933.1"/>
    <property type="molecule type" value="Genomic_DNA"/>
</dbReference>
<proteinExistence type="predicted"/>
<protein>
    <submittedName>
        <fullName evidence="2">Chaperone protein TorD</fullName>
    </submittedName>
</protein>
<evidence type="ECO:0000313" key="2">
    <source>
        <dbReference type="EMBL" id="QNT78933.1"/>
    </source>
</evidence>
<dbReference type="Gene3D" id="1.10.3480.10">
    <property type="entry name" value="TorD-like"/>
    <property type="match status" value="1"/>
</dbReference>
<name>A0A7H1NT23_9PROT</name>
<evidence type="ECO:0000256" key="1">
    <source>
        <dbReference type="ARBA" id="ARBA00023186"/>
    </source>
</evidence>
<dbReference type="InterPro" id="IPR050289">
    <property type="entry name" value="TorD/DmsD_chaperones"/>
</dbReference>
<accession>A0A7H1NT23</accession>
<dbReference type="Pfam" id="PF02613">
    <property type="entry name" value="Nitrate_red_del"/>
    <property type="match status" value="1"/>
</dbReference>
<keyword evidence="1" id="KW-0143">Chaperone</keyword>
<dbReference type="PANTHER" id="PTHR34227:SF1">
    <property type="entry name" value="DIMETHYL SULFOXIDE REDUCTASE CHAPERONE-RELATED"/>
    <property type="match status" value="1"/>
</dbReference>
<dbReference type="RefSeq" id="WP_203413150.1">
    <property type="nucleotide sequence ID" value="NZ_CP060244.1"/>
</dbReference>
<dbReference type="InterPro" id="IPR020945">
    <property type="entry name" value="DMSO/NO3_reduct_chaperone"/>
</dbReference>
<reference evidence="2 3" key="1">
    <citation type="submission" date="2020-08" db="EMBL/GenBank/DDBJ databases">
        <title>Complete genome sequence of Entomobacter blattae G55GP.</title>
        <authorList>
            <person name="Poehlein A."/>
            <person name="Guzman J."/>
            <person name="Daniel R."/>
            <person name="Vilcinskas A."/>
        </authorList>
    </citation>
    <scope>NUCLEOTIDE SEQUENCE [LARGE SCALE GENOMIC DNA]</scope>
    <source>
        <strain evidence="2 3">G55GP</strain>
    </source>
</reference>
<dbReference type="InterPro" id="IPR036411">
    <property type="entry name" value="TorD-like_sf"/>
</dbReference>
<dbReference type="SUPFAM" id="SSF89155">
    <property type="entry name" value="TorD-like"/>
    <property type="match status" value="1"/>
</dbReference>
<dbReference type="Proteomes" id="UP000516349">
    <property type="component" value="Chromosome"/>
</dbReference>
<dbReference type="AlphaFoldDB" id="A0A7H1NT23"/>
<gene>
    <name evidence="2" type="primary">torD</name>
    <name evidence="2" type="ORF">JGUZn3_17150</name>
</gene>
<dbReference type="KEGG" id="ebla:JGUZn3_17150"/>
<sequence>MPKSILIQPIQNSPLPSETLDEIDQHRGEFYQFLASLFFKPPTQTQLDFLASLNITDDSLFGTALKKISDQARLVSAPLVKQEFDALFTGLTRGEVMPYGSYYLTGFLYEKPVADIRTDMAKLGLKRAETCQEPEDHFAVLCAIMAHLVSASLDQQKIFFEAHIQPWVNQFLDDLETAPSAQFYKNIAELTKIFIVLEIKSFDLVTA</sequence>
<evidence type="ECO:0000313" key="3">
    <source>
        <dbReference type="Proteomes" id="UP000516349"/>
    </source>
</evidence>
<dbReference type="PANTHER" id="PTHR34227">
    <property type="entry name" value="CHAPERONE PROTEIN YCDY"/>
    <property type="match status" value="1"/>
</dbReference>
<keyword evidence="3" id="KW-1185">Reference proteome</keyword>